<keyword evidence="2" id="KW-0813">Transport</keyword>
<keyword evidence="4" id="KW-0547">Nucleotide-binding</keyword>
<dbReference type="InterPro" id="IPR050107">
    <property type="entry name" value="ABC_carbohydrate_import_ATPase"/>
</dbReference>
<feature type="domain" description="ABC transporter" evidence="6">
    <location>
        <begin position="264"/>
        <end position="507"/>
    </location>
</feature>
<proteinExistence type="predicted"/>
<name>A0A857J1J8_9BURK</name>
<reference evidence="7 8" key="1">
    <citation type="submission" date="2020-01" db="EMBL/GenBank/DDBJ databases">
        <title>Genome sequencing of strain KACC 21265.</title>
        <authorList>
            <person name="Heo J."/>
            <person name="Kim S.-J."/>
            <person name="Kim J.-S."/>
            <person name="Hong S.-B."/>
            <person name="Kwon S.-W."/>
        </authorList>
    </citation>
    <scope>NUCLEOTIDE SEQUENCE [LARGE SCALE GENOMIC DNA]</scope>
    <source>
        <strain evidence="7 8">KACC 21265</strain>
    </source>
</reference>
<evidence type="ECO:0000313" key="7">
    <source>
        <dbReference type="EMBL" id="QHI97576.1"/>
    </source>
</evidence>
<dbReference type="InterPro" id="IPR017871">
    <property type="entry name" value="ABC_transporter-like_CS"/>
</dbReference>
<feature type="domain" description="ABC transporter" evidence="6">
    <location>
        <begin position="4"/>
        <end position="236"/>
    </location>
</feature>
<keyword evidence="8" id="KW-1185">Reference proteome</keyword>
<evidence type="ECO:0000313" key="8">
    <source>
        <dbReference type="Proteomes" id="UP000464787"/>
    </source>
</evidence>
<evidence type="ECO:0000259" key="6">
    <source>
        <dbReference type="PROSITE" id="PS50893"/>
    </source>
</evidence>
<evidence type="ECO:0000256" key="5">
    <source>
        <dbReference type="ARBA" id="ARBA00022840"/>
    </source>
</evidence>
<evidence type="ECO:0000256" key="1">
    <source>
        <dbReference type="ARBA" id="ARBA00022475"/>
    </source>
</evidence>
<dbReference type="Proteomes" id="UP000464787">
    <property type="component" value="Chromosome"/>
</dbReference>
<dbReference type="KEGG" id="xyk:GT347_05990"/>
<dbReference type="CDD" id="cd03216">
    <property type="entry name" value="ABC_Carb_Monos_I"/>
    <property type="match status" value="1"/>
</dbReference>
<dbReference type="PANTHER" id="PTHR43790:SF4">
    <property type="entry name" value="GUANOSINE IMPORT ATP-BINDING PROTEIN NUPO"/>
    <property type="match status" value="1"/>
</dbReference>
<dbReference type="EMBL" id="CP047650">
    <property type="protein sequence ID" value="QHI97576.1"/>
    <property type="molecule type" value="Genomic_DNA"/>
</dbReference>
<keyword evidence="3" id="KW-0677">Repeat</keyword>
<evidence type="ECO:0000256" key="3">
    <source>
        <dbReference type="ARBA" id="ARBA00022737"/>
    </source>
</evidence>
<dbReference type="SUPFAM" id="SSF52540">
    <property type="entry name" value="P-loop containing nucleoside triphosphate hydrolases"/>
    <property type="match status" value="2"/>
</dbReference>
<gene>
    <name evidence="7" type="ORF">GT347_05990</name>
</gene>
<dbReference type="CDD" id="cd03215">
    <property type="entry name" value="ABC_Carb_Monos_II"/>
    <property type="match status" value="1"/>
</dbReference>
<keyword evidence="1" id="KW-0472">Membrane</keyword>
<dbReference type="Pfam" id="PF00005">
    <property type="entry name" value="ABC_tran"/>
    <property type="match status" value="2"/>
</dbReference>
<dbReference type="InterPro" id="IPR027417">
    <property type="entry name" value="P-loop_NTPase"/>
</dbReference>
<evidence type="ECO:0000256" key="4">
    <source>
        <dbReference type="ARBA" id="ARBA00022741"/>
    </source>
</evidence>
<keyword evidence="1" id="KW-1003">Cell membrane</keyword>
<sequence length="508" mass="53984">MPLLELDGLGKSFGRLRVLDDISLSLEAGEVHCLLGENGAGKSTLCNLIFGVHAPDGGTMKLDGAPYRPARPADALAQGIAMVHQHFSLVPDVSVVDNLLLGQSRGVLKRAECAERMQALGQRYGMPLDPYAKVSDLSVGERQRVEIVKCLMREPRLLVLDEPTAVLLPDEIQALLQVCQRVAEQGCGVVLVTHKLAEIRQVARRATVLRGGRIVARSDQPAEDITSLVRAMIQRDLADPSDVLPAAPARAATPSGEAEPVPALMVDGLTVRDAQGVTRLDNFTVMVAPGEIVGVAGVEGNGQVELAGVLSGLMDNTEGRFFVAGEDLTGRSAGAITAAGVGIVPEDRHASGCVTQMSVAENMLLNRLGDYRRWGLLDRAALKRDAQQLMLTYDVRAAGPDAAFSGLSGGNQQKAVLARELTTDGLKFLMAAQPTRGLDVGAVEAVYGHIVGACARGVGVLLISSELDELLHVADRILVLYRGRIMGECEAHASQRERIGAWMAGQTQ</sequence>
<organism evidence="7 8">
    <name type="scientific">Xylophilus rhododendri</name>
    <dbReference type="NCBI Taxonomy" id="2697032"/>
    <lineage>
        <taxon>Bacteria</taxon>
        <taxon>Pseudomonadati</taxon>
        <taxon>Pseudomonadota</taxon>
        <taxon>Betaproteobacteria</taxon>
        <taxon>Burkholderiales</taxon>
        <taxon>Xylophilus</taxon>
    </lineage>
</organism>
<dbReference type="PROSITE" id="PS00211">
    <property type="entry name" value="ABC_TRANSPORTER_1"/>
    <property type="match status" value="2"/>
</dbReference>
<accession>A0A857J1J8</accession>
<dbReference type="GO" id="GO:0005524">
    <property type="term" value="F:ATP binding"/>
    <property type="evidence" value="ECO:0007669"/>
    <property type="project" value="UniProtKB-KW"/>
</dbReference>
<protein>
    <submittedName>
        <fullName evidence="7">ATP-binding cassette domain-containing protein</fullName>
    </submittedName>
</protein>
<dbReference type="InterPro" id="IPR003593">
    <property type="entry name" value="AAA+_ATPase"/>
</dbReference>
<keyword evidence="5 7" id="KW-0067">ATP-binding</keyword>
<dbReference type="PANTHER" id="PTHR43790">
    <property type="entry name" value="CARBOHYDRATE TRANSPORT ATP-BINDING PROTEIN MG119-RELATED"/>
    <property type="match status" value="1"/>
</dbReference>
<evidence type="ECO:0000256" key="2">
    <source>
        <dbReference type="ARBA" id="ARBA00022597"/>
    </source>
</evidence>
<dbReference type="SMART" id="SM00382">
    <property type="entry name" value="AAA"/>
    <property type="match status" value="1"/>
</dbReference>
<dbReference type="GO" id="GO:0016887">
    <property type="term" value="F:ATP hydrolysis activity"/>
    <property type="evidence" value="ECO:0007669"/>
    <property type="project" value="InterPro"/>
</dbReference>
<dbReference type="AlphaFoldDB" id="A0A857J1J8"/>
<dbReference type="InterPro" id="IPR003439">
    <property type="entry name" value="ABC_transporter-like_ATP-bd"/>
</dbReference>
<dbReference type="Gene3D" id="3.40.50.300">
    <property type="entry name" value="P-loop containing nucleotide triphosphate hydrolases"/>
    <property type="match status" value="2"/>
</dbReference>
<dbReference type="PROSITE" id="PS50893">
    <property type="entry name" value="ABC_TRANSPORTER_2"/>
    <property type="match status" value="2"/>
</dbReference>
<keyword evidence="2" id="KW-0762">Sugar transport</keyword>
<dbReference type="RefSeq" id="WP_160551094.1">
    <property type="nucleotide sequence ID" value="NZ_CP047650.1"/>
</dbReference>